<dbReference type="InterPro" id="IPR046588">
    <property type="entry name" value="DUF6646"/>
</dbReference>
<dbReference type="AlphaFoldDB" id="A0A086ARP0"/>
<proteinExistence type="predicted"/>
<evidence type="ECO:0000313" key="3">
    <source>
        <dbReference type="EMBL" id="OXA96512.1"/>
    </source>
</evidence>
<organism evidence="2 4">
    <name type="scientific">Flavobacterium hydatis</name>
    <name type="common">Cytophaga aquatilis</name>
    <dbReference type="NCBI Taxonomy" id="991"/>
    <lineage>
        <taxon>Bacteria</taxon>
        <taxon>Pseudomonadati</taxon>
        <taxon>Bacteroidota</taxon>
        <taxon>Flavobacteriia</taxon>
        <taxon>Flavobacteriales</taxon>
        <taxon>Flavobacteriaceae</taxon>
        <taxon>Flavobacterium</taxon>
    </lineage>
</organism>
<evidence type="ECO:0000256" key="1">
    <source>
        <dbReference type="SAM" id="SignalP"/>
    </source>
</evidence>
<dbReference type="EMBL" id="MUGY01000004">
    <property type="protein sequence ID" value="OXA96512.1"/>
    <property type="molecule type" value="Genomic_DNA"/>
</dbReference>
<reference evidence="3 5" key="2">
    <citation type="submission" date="2016-11" db="EMBL/GenBank/DDBJ databases">
        <title>Whole genomes of Flavobacteriaceae.</title>
        <authorList>
            <person name="Stine C."/>
            <person name="Li C."/>
            <person name="Tadesse D."/>
        </authorList>
    </citation>
    <scope>NUCLEOTIDE SEQUENCE [LARGE SCALE GENOMIC DNA]</scope>
    <source>
        <strain evidence="3 5">ATCC 29551</strain>
    </source>
</reference>
<dbReference type="EMBL" id="JPRM01000003">
    <property type="protein sequence ID" value="KFF19354.1"/>
    <property type="molecule type" value="Genomic_DNA"/>
</dbReference>
<reference evidence="2 4" key="1">
    <citation type="submission" date="2014-07" db="EMBL/GenBank/DDBJ databases">
        <title>Genome of Flavobacterium hydatis DSM 2063.</title>
        <authorList>
            <person name="Pipes S.E."/>
            <person name="Stropko S.J."/>
            <person name="Newman J.D."/>
        </authorList>
    </citation>
    <scope>NUCLEOTIDE SEQUENCE [LARGE SCALE GENOMIC DNA]</scope>
    <source>
        <strain evidence="2 4">DSM 2063</strain>
    </source>
</reference>
<dbReference type="Proteomes" id="UP000028712">
    <property type="component" value="Unassembled WGS sequence"/>
</dbReference>
<feature type="chain" id="PRO_5001803259" evidence="1">
    <location>
        <begin position="19"/>
        <end position="174"/>
    </location>
</feature>
<evidence type="ECO:0000313" key="5">
    <source>
        <dbReference type="Proteomes" id="UP000198424"/>
    </source>
</evidence>
<dbReference type="OrthoDB" id="1118003at2"/>
<evidence type="ECO:0000313" key="4">
    <source>
        <dbReference type="Proteomes" id="UP000028712"/>
    </source>
</evidence>
<dbReference type="Pfam" id="PF20351">
    <property type="entry name" value="DUF6646"/>
    <property type="match status" value="1"/>
</dbReference>
<dbReference type="RefSeq" id="WP_035618247.1">
    <property type="nucleotide sequence ID" value="NZ_JBEWQG010000001.1"/>
</dbReference>
<dbReference type="Proteomes" id="UP000198424">
    <property type="component" value="Unassembled WGS sequence"/>
</dbReference>
<sequence>MKKIITLAFLLAFGLTQAQQAFSGKGDTKVNIGANIQDGGSGIQASIDFGLGENFSVGFVSNYLLGVNEYSGFYGVTQYYGTKPDFQDRFDAKVRFNANLGSVINVDKKLDVYPGLSLGLRNFGGHVGGRYFFTDGFGVFTELGFPIAKYGNDDRVFYNLNNQFTFSLGASFNL</sequence>
<dbReference type="eggNOG" id="ENOG502ZVGF">
    <property type="taxonomic scope" value="Bacteria"/>
</dbReference>
<accession>A0A086ARP0</accession>
<evidence type="ECO:0000313" key="2">
    <source>
        <dbReference type="EMBL" id="KFF19354.1"/>
    </source>
</evidence>
<feature type="signal peptide" evidence="1">
    <location>
        <begin position="1"/>
        <end position="18"/>
    </location>
</feature>
<keyword evidence="5" id="KW-1185">Reference proteome</keyword>
<comment type="caution">
    <text evidence="2">The sequence shown here is derived from an EMBL/GenBank/DDBJ whole genome shotgun (WGS) entry which is preliminary data.</text>
</comment>
<gene>
    <name evidence="3" type="ORF">B0A62_04420</name>
    <name evidence="2" type="ORF">IW20_02400</name>
</gene>
<name>A0A086ARP0_FLAHY</name>
<keyword evidence="1" id="KW-0732">Signal</keyword>
<dbReference type="STRING" id="991.IW20_02400"/>
<protein>
    <submittedName>
        <fullName evidence="2">Membrane protein</fullName>
    </submittedName>
</protein>